<feature type="non-terminal residue" evidence="1">
    <location>
        <position position="1"/>
    </location>
</feature>
<sequence>LDEFNLTAKALVLTTDNASLMISCGALITAELEKEFNNLNFAHYRCFAHILNLVVIKGIELVDPSIEKIRSLMSYIKSSQPISDDLKCLCKAKNLKYLAPELDVKTRWNSVYYIKEDCININDTILFLKLFEHATCYLSASQYLTHGAVRFIFLEIQEHLIRYSNIERFTQPKMANAIYKKLKEYWPIMDKASQVSSLLDPSVKLSAFSNEIEKNQ</sequence>
<evidence type="ECO:0000313" key="1">
    <source>
        <dbReference type="EMBL" id="CAG8778736.1"/>
    </source>
</evidence>
<name>A0ACA9R737_9GLOM</name>
<feature type="non-terminal residue" evidence="1">
    <location>
        <position position="216"/>
    </location>
</feature>
<keyword evidence="2" id="KW-1185">Reference proteome</keyword>
<proteinExistence type="predicted"/>
<reference evidence="1" key="1">
    <citation type="submission" date="2021-06" db="EMBL/GenBank/DDBJ databases">
        <authorList>
            <person name="Kallberg Y."/>
            <person name="Tangrot J."/>
            <person name="Rosling A."/>
        </authorList>
    </citation>
    <scope>NUCLEOTIDE SEQUENCE</scope>
    <source>
        <strain evidence="1">28 12/20/2015</strain>
    </source>
</reference>
<gene>
    <name evidence="1" type="ORF">SPELUC_LOCUS16243</name>
</gene>
<dbReference type="EMBL" id="CAJVPW010058908">
    <property type="protein sequence ID" value="CAG8778736.1"/>
    <property type="molecule type" value="Genomic_DNA"/>
</dbReference>
<accession>A0ACA9R737</accession>
<organism evidence="1 2">
    <name type="scientific">Cetraspora pellucida</name>
    <dbReference type="NCBI Taxonomy" id="1433469"/>
    <lineage>
        <taxon>Eukaryota</taxon>
        <taxon>Fungi</taxon>
        <taxon>Fungi incertae sedis</taxon>
        <taxon>Mucoromycota</taxon>
        <taxon>Glomeromycotina</taxon>
        <taxon>Glomeromycetes</taxon>
        <taxon>Diversisporales</taxon>
        <taxon>Gigasporaceae</taxon>
        <taxon>Cetraspora</taxon>
    </lineage>
</organism>
<evidence type="ECO:0000313" key="2">
    <source>
        <dbReference type="Proteomes" id="UP000789366"/>
    </source>
</evidence>
<protein>
    <submittedName>
        <fullName evidence="1">1298_t:CDS:1</fullName>
    </submittedName>
</protein>
<dbReference type="Proteomes" id="UP000789366">
    <property type="component" value="Unassembled WGS sequence"/>
</dbReference>
<comment type="caution">
    <text evidence="1">The sequence shown here is derived from an EMBL/GenBank/DDBJ whole genome shotgun (WGS) entry which is preliminary data.</text>
</comment>